<dbReference type="EMBL" id="CAJOBI010008458">
    <property type="protein sequence ID" value="CAF4113317.1"/>
    <property type="molecule type" value="Genomic_DNA"/>
</dbReference>
<dbReference type="AlphaFoldDB" id="A0A819MX83"/>
<reference evidence="3" key="1">
    <citation type="submission" date="2021-02" db="EMBL/GenBank/DDBJ databases">
        <authorList>
            <person name="Nowell W R."/>
        </authorList>
    </citation>
    <scope>NUCLEOTIDE SEQUENCE</scope>
</reference>
<evidence type="ECO:0000313" key="6">
    <source>
        <dbReference type="Proteomes" id="UP000663866"/>
    </source>
</evidence>
<proteinExistence type="predicted"/>
<name>A0A819MX83_9BILA</name>
<keyword evidence="6" id="KW-1185">Reference proteome</keyword>
<dbReference type="EMBL" id="CAJOBG010002163">
    <property type="protein sequence ID" value="CAF3988174.1"/>
    <property type="molecule type" value="Genomic_DNA"/>
</dbReference>
<dbReference type="Proteomes" id="UP000681967">
    <property type="component" value="Unassembled WGS sequence"/>
</dbReference>
<accession>A0A819MX83</accession>
<sequence>MIQFRDFQSCWLERRQLEAANQTASSISISLPASTIINNILVIDLTNDSHLATQATTRTDLNDNTIIITERLEYILETLALVEQ</sequence>
<dbReference type="EMBL" id="CAJOBJ010003805">
    <property type="protein sequence ID" value="CAF3978827.1"/>
    <property type="molecule type" value="Genomic_DNA"/>
</dbReference>
<evidence type="ECO:0000313" key="1">
    <source>
        <dbReference type="EMBL" id="CAF1327061.1"/>
    </source>
</evidence>
<dbReference type="Proteomes" id="UP000676336">
    <property type="component" value="Unassembled WGS sequence"/>
</dbReference>
<evidence type="ECO:0000313" key="3">
    <source>
        <dbReference type="EMBL" id="CAF3988174.1"/>
    </source>
</evidence>
<comment type="caution">
    <text evidence="3">The sequence shown here is derived from an EMBL/GenBank/DDBJ whole genome shotgun (WGS) entry which is preliminary data.</text>
</comment>
<dbReference type="Proteomes" id="UP000663855">
    <property type="component" value="Unassembled WGS sequence"/>
</dbReference>
<evidence type="ECO:0000313" key="5">
    <source>
        <dbReference type="EMBL" id="CAF4113317.1"/>
    </source>
</evidence>
<evidence type="ECO:0000313" key="4">
    <source>
        <dbReference type="EMBL" id="CAF4012114.1"/>
    </source>
</evidence>
<organism evidence="3 6">
    <name type="scientific">Rotaria magnacalcarata</name>
    <dbReference type="NCBI Taxonomy" id="392030"/>
    <lineage>
        <taxon>Eukaryota</taxon>
        <taxon>Metazoa</taxon>
        <taxon>Spiralia</taxon>
        <taxon>Gnathifera</taxon>
        <taxon>Rotifera</taxon>
        <taxon>Eurotatoria</taxon>
        <taxon>Bdelloidea</taxon>
        <taxon>Philodinida</taxon>
        <taxon>Philodinidae</taxon>
        <taxon>Rotaria</taxon>
    </lineage>
</organism>
<gene>
    <name evidence="4" type="ORF">BYL167_LOCUS14288</name>
    <name evidence="1" type="ORF">CJN711_LOCUS18233</name>
    <name evidence="2" type="ORF">GIL414_LOCUS10566</name>
    <name evidence="3" type="ORF">OVN521_LOCUS14326</name>
    <name evidence="5" type="ORF">SMN809_LOCUS17912</name>
</gene>
<protein>
    <submittedName>
        <fullName evidence="3">Uncharacterized protein</fullName>
    </submittedName>
</protein>
<dbReference type="EMBL" id="CAJNOV010008556">
    <property type="protein sequence ID" value="CAF1327061.1"/>
    <property type="molecule type" value="Genomic_DNA"/>
</dbReference>
<dbReference type="Proteomes" id="UP000663866">
    <property type="component" value="Unassembled WGS sequence"/>
</dbReference>
<dbReference type="EMBL" id="CAJOBH010005063">
    <property type="protein sequence ID" value="CAF4012114.1"/>
    <property type="molecule type" value="Genomic_DNA"/>
</dbReference>
<evidence type="ECO:0000313" key="2">
    <source>
        <dbReference type="EMBL" id="CAF3978827.1"/>
    </source>
</evidence>
<dbReference type="Proteomes" id="UP000681720">
    <property type="component" value="Unassembled WGS sequence"/>
</dbReference>